<dbReference type="SMART" id="SM00283">
    <property type="entry name" value="MA"/>
    <property type="match status" value="1"/>
</dbReference>
<dbReference type="GO" id="GO:0007165">
    <property type="term" value="P:signal transduction"/>
    <property type="evidence" value="ECO:0007669"/>
    <property type="project" value="UniProtKB-KW"/>
</dbReference>
<dbReference type="InterPro" id="IPR000727">
    <property type="entry name" value="T_SNARE_dom"/>
</dbReference>
<gene>
    <name evidence="10" type="ordered locus">RPE_0508</name>
</gene>
<protein>
    <submittedName>
        <fullName evidence="10">Methyl-accepting chemotaxis sensory transducer</fullName>
    </submittedName>
</protein>
<name>Q07UB7_RHOP5</name>
<evidence type="ECO:0000313" key="10">
    <source>
        <dbReference type="EMBL" id="ABJ04467.1"/>
    </source>
</evidence>
<feature type="transmembrane region" description="Helical" evidence="6">
    <location>
        <begin position="302"/>
        <end position="323"/>
    </location>
</feature>
<sequence>MVWLKWSIGAKLSMTAGIGVLLVAGMLTNQWLGNESIAQSSRLVLINTSNKANAQGAEAAMLRAERALNEVDAARSIEALEAAFGAMRARVQDAIVEVDAAQHRATRKVAQDLYRDLNATMQRWLAAATELGAANRTALELIGKRDGATRALNESASQLLVLAGSGAHRALETDVQQARAAFQSASAASWRYSLNAEPEQKQIVSREIAASISALKRAREAAGDAQLLAGIDNVIANAQRFETLTGEIFAAEAQQVNLRQQRMAPVGAEVAGKIAEALDIANKMMARRQSELLAEVASVGRIALAVGLLVVLVLISSAIYSALTIARPIRRIGEVLLELAGGNKAVVIPYTQRADEVGDNARAASTFKDNLVRIEQMEAEQKQQEIAAAAQRQAEMIKLADAFQAAVGGIVTSVSHASGDLESAAGQLSNTAVETQQLSGMVSAASDEASANVDSVAAAAEEMSASVTEISRQVHDSSRIARDAVKQAEQTDARITELLKAAGRIGDVVKLITDIAEQTNLLALNATIEAARAGEAGRGFAVVASEVKALAEQTAKATGDIGAQIAGMQSATQDSVSAIKEIGATITRISEIAGVIAATVEEQGAATSEIARNVGEAAKGTAEVASKIAQVNRGASATGSASAQVLASAQSLSQQSRSLSSEVANFLETVRAA</sequence>
<dbReference type="PROSITE" id="PS50885">
    <property type="entry name" value="HAMP"/>
    <property type="match status" value="1"/>
</dbReference>
<dbReference type="PANTHER" id="PTHR32089">
    <property type="entry name" value="METHYL-ACCEPTING CHEMOTAXIS PROTEIN MCPB"/>
    <property type="match status" value="1"/>
</dbReference>
<evidence type="ECO:0000256" key="2">
    <source>
        <dbReference type="ARBA" id="ARBA00022519"/>
    </source>
</evidence>
<comment type="subcellular location">
    <subcellularLocation>
        <location evidence="1">Cell inner membrane</location>
        <topology evidence="1">Multi-pass membrane protein</topology>
    </subcellularLocation>
</comment>
<evidence type="ECO:0000256" key="1">
    <source>
        <dbReference type="ARBA" id="ARBA00004429"/>
    </source>
</evidence>
<evidence type="ECO:0000259" key="7">
    <source>
        <dbReference type="PROSITE" id="PS50111"/>
    </source>
</evidence>
<dbReference type="PANTHER" id="PTHR32089:SF112">
    <property type="entry name" value="LYSOZYME-LIKE PROTEIN-RELATED"/>
    <property type="match status" value="1"/>
</dbReference>
<feature type="domain" description="Methyl-accepting transducer" evidence="7">
    <location>
        <begin position="410"/>
        <end position="653"/>
    </location>
</feature>
<dbReference type="SUPFAM" id="SSF58104">
    <property type="entry name" value="Methyl-accepting chemotaxis protein (MCP) signaling domain"/>
    <property type="match status" value="1"/>
</dbReference>
<keyword evidence="6" id="KW-1133">Transmembrane helix</keyword>
<keyword evidence="3 5" id="KW-0807">Transducer</keyword>
<dbReference type="OrthoDB" id="3378718at2"/>
<evidence type="ECO:0000256" key="5">
    <source>
        <dbReference type="PROSITE-ProRule" id="PRU00284"/>
    </source>
</evidence>
<evidence type="ECO:0000256" key="6">
    <source>
        <dbReference type="SAM" id="Phobius"/>
    </source>
</evidence>
<dbReference type="PROSITE" id="PS50192">
    <property type="entry name" value="T_SNARE"/>
    <property type="match status" value="1"/>
</dbReference>
<feature type="domain" description="HAMP" evidence="9">
    <location>
        <begin position="323"/>
        <end position="376"/>
    </location>
</feature>
<evidence type="ECO:0000256" key="3">
    <source>
        <dbReference type="ARBA" id="ARBA00023224"/>
    </source>
</evidence>
<evidence type="ECO:0000259" key="9">
    <source>
        <dbReference type="PROSITE" id="PS50885"/>
    </source>
</evidence>
<dbReference type="SUPFAM" id="SSF158472">
    <property type="entry name" value="HAMP domain-like"/>
    <property type="match status" value="1"/>
</dbReference>
<dbReference type="Gene3D" id="1.10.287.950">
    <property type="entry name" value="Methyl-accepting chemotaxis protein"/>
    <property type="match status" value="1"/>
</dbReference>
<dbReference type="AlphaFoldDB" id="Q07UB7"/>
<accession>Q07UB7</accession>
<organism evidence="10">
    <name type="scientific">Rhodopseudomonas palustris (strain BisA53)</name>
    <dbReference type="NCBI Taxonomy" id="316055"/>
    <lineage>
        <taxon>Bacteria</taxon>
        <taxon>Pseudomonadati</taxon>
        <taxon>Pseudomonadota</taxon>
        <taxon>Alphaproteobacteria</taxon>
        <taxon>Hyphomicrobiales</taxon>
        <taxon>Nitrobacteraceae</taxon>
        <taxon>Rhodopseudomonas</taxon>
    </lineage>
</organism>
<dbReference type="InterPro" id="IPR004089">
    <property type="entry name" value="MCPsignal_dom"/>
</dbReference>
<feature type="domain" description="T-SNARE coiled-coil homology" evidence="8">
    <location>
        <begin position="569"/>
        <end position="631"/>
    </location>
</feature>
<dbReference type="Pfam" id="PF00015">
    <property type="entry name" value="MCPsignal"/>
    <property type="match status" value="1"/>
</dbReference>
<keyword evidence="6" id="KW-0472">Membrane</keyword>
<dbReference type="PROSITE" id="PS50111">
    <property type="entry name" value="CHEMOTAXIS_TRANSDUC_2"/>
    <property type="match status" value="1"/>
</dbReference>
<dbReference type="STRING" id="316055.RPE_0508"/>
<keyword evidence="2" id="KW-0997">Cell inner membrane</keyword>
<dbReference type="InterPro" id="IPR003660">
    <property type="entry name" value="HAMP_dom"/>
</dbReference>
<dbReference type="EMBL" id="CP000463">
    <property type="protein sequence ID" value="ABJ04467.1"/>
    <property type="molecule type" value="Genomic_DNA"/>
</dbReference>
<dbReference type="Gene3D" id="6.10.340.10">
    <property type="match status" value="1"/>
</dbReference>
<proteinExistence type="inferred from homology"/>
<reference evidence="10" key="1">
    <citation type="submission" date="2006-09" db="EMBL/GenBank/DDBJ databases">
        <title>Complete sequence of Rhodopseudomonas palustris BisA53.</title>
        <authorList>
            <consortium name="US DOE Joint Genome Institute"/>
            <person name="Copeland A."/>
            <person name="Lucas S."/>
            <person name="Lapidus A."/>
            <person name="Barry K."/>
            <person name="Detter J.C."/>
            <person name="Glavina del Rio T."/>
            <person name="Hammon N."/>
            <person name="Israni S."/>
            <person name="Dalin E."/>
            <person name="Tice H."/>
            <person name="Pitluck S."/>
            <person name="Chain P."/>
            <person name="Malfatti S."/>
            <person name="Shin M."/>
            <person name="Vergez L."/>
            <person name="Schmutz J."/>
            <person name="Larimer F."/>
            <person name="Land M."/>
            <person name="Hauser L."/>
            <person name="Pelletier D.A."/>
            <person name="Kyrpides N."/>
            <person name="Kim E."/>
            <person name="Harwood C.S."/>
            <person name="Oda Y."/>
            <person name="Richardson P."/>
        </authorList>
    </citation>
    <scope>NUCLEOTIDE SEQUENCE [LARGE SCALE GENOMIC DNA]</scope>
    <source>
        <strain evidence="10">BisA53</strain>
    </source>
</reference>
<dbReference type="KEGG" id="rpe:RPE_0508"/>
<evidence type="ECO:0000259" key="8">
    <source>
        <dbReference type="PROSITE" id="PS50192"/>
    </source>
</evidence>
<dbReference type="eggNOG" id="COG0840">
    <property type="taxonomic scope" value="Bacteria"/>
</dbReference>
<comment type="similarity">
    <text evidence="4">Belongs to the methyl-accepting chemotaxis (MCP) protein family.</text>
</comment>
<keyword evidence="2" id="KW-1003">Cell membrane</keyword>
<keyword evidence="6" id="KW-0812">Transmembrane</keyword>
<evidence type="ECO:0000256" key="4">
    <source>
        <dbReference type="ARBA" id="ARBA00029447"/>
    </source>
</evidence>
<feature type="transmembrane region" description="Helical" evidence="6">
    <location>
        <begin position="12"/>
        <end position="32"/>
    </location>
</feature>
<dbReference type="GO" id="GO:0005886">
    <property type="term" value="C:plasma membrane"/>
    <property type="evidence" value="ECO:0007669"/>
    <property type="project" value="UniProtKB-SubCell"/>
</dbReference>
<dbReference type="HOGENOM" id="CLU_000445_107_27_5"/>